<dbReference type="EMBL" id="RDQH01000342">
    <property type="protein sequence ID" value="RXH72178.1"/>
    <property type="molecule type" value="Genomic_DNA"/>
</dbReference>
<evidence type="ECO:0000313" key="3">
    <source>
        <dbReference type="Proteomes" id="UP000290289"/>
    </source>
</evidence>
<protein>
    <submittedName>
        <fullName evidence="2">Uncharacterized protein</fullName>
    </submittedName>
</protein>
<feature type="chain" id="PRO_5019788579" evidence="1">
    <location>
        <begin position="16"/>
        <end position="112"/>
    </location>
</feature>
<dbReference type="AlphaFoldDB" id="A0A498HKY8"/>
<gene>
    <name evidence="2" type="ORF">DVH24_033716</name>
</gene>
<evidence type="ECO:0000313" key="2">
    <source>
        <dbReference type="EMBL" id="RXH72178.1"/>
    </source>
</evidence>
<evidence type="ECO:0000256" key="1">
    <source>
        <dbReference type="SAM" id="SignalP"/>
    </source>
</evidence>
<accession>A0A498HKY8</accession>
<comment type="caution">
    <text evidence="2">The sequence shown here is derived from an EMBL/GenBank/DDBJ whole genome shotgun (WGS) entry which is preliminary data.</text>
</comment>
<proteinExistence type="predicted"/>
<keyword evidence="1" id="KW-0732">Signal</keyword>
<sequence length="112" mass="12251">MASFNSLLFNTLLFAVDMRSSYLQRKVTDEKHTTLANLIFASPSSTVVVPIYIPGQTLQPAPNGKYSKCCHLQSTKLPSNLSGMNFSRSFQSPGSRAVAHALKRTRVLGSMS</sequence>
<reference evidence="2 3" key="1">
    <citation type="submission" date="2018-10" db="EMBL/GenBank/DDBJ databases">
        <title>A high-quality apple genome assembly.</title>
        <authorList>
            <person name="Hu J."/>
        </authorList>
    </citation>
    <scope>NUCLEOTIDE SEQUENCE [LARGE SCALE GENOMIC DNA]</scope>
    <source>
        <strain evidence="3">cv. HFTH1</strain>
        <tissue evidence="2">Young leaf</tissue>
    </source>
</reference>
<keyword evidence="3" id="KW-1185">Reference proteome</keyword>
<name>A0A498HKY8_MALDO</name>
<feature type="signal peptide" evidence="1">
    <location>
        <begin position="1"/>
        <end position="15"/>
    </location>
</feature>
<dbReference type="Proteomes" id="UP000290289">
    <property type="component" value="Chromosome 16"/>
</dbReference>
<organism evidence="2 3">
    <name type="scientific">Malus domestica</name>
    <name type="common">Apple</name>
    <name type="synonym">Pyrus malus</name>
    <dbReference type="NCBI Taxonomy" id="3750"/>
    <lineage>
        <taxon>Eukaryota</taxon>
        <taxon>Viridiplantae</taxon>
        <taxon>Streptophyta</taxon>
        <taxon>Embryophyta</taxon>
        <taxon>Tracheophyta</taxon>
        <taxon>Spermatophyta</taxon>
        <taxon>Magnoliopsida</taxon>
        <taxon>eudicotyledons</taxon>
        <taxon>Gunneridae</taxon>
        <taxon>Pentapetalae</taxon>
        <taxon>rosids</taxon>
        <taxon>fabids</taxon>
        <taxon>Rosales</taxon>
        <taxon>Rosaceae</taxon>
        <taxon>Amygdaloideae</taxon>
        <taxon>Maleae</taxon>
        <taxon>Malus</taxon>
    </lineage>
</organism>